<organism evidence="4">
    <name type="scientific">Bellilinea caldifistulae</name>
    <dbReference type="NCBI Taxonomy" id="360411"/>
    <lineage>
        <taxon>Bacteria</taxon>
        <taxon>Bacillati</taxon>
        <taxon>Chloroflexota</taxon>
        <taxon>Anaerolineae</taxon>
        <taxon>Anaerolineales</taxon>
        <taxon>Anaerolineaceae</taxon>
        <taxon>Bellilinea</taxon>
    </lineage>
</organism>
<comment type="caution">
    <text evidence="4">The sequence shown here is derived from an EMBL/GenBank/DDBJ whole genome shotgun (WGS) entry which is preliminary data.</text>
</comment>
<evidence type="ECO:0000256" key="1">
    <source>
        <dbReference type="SAM" id="MobiDB-lite"/>
    </source>
</evidence>
<gene>
    <name evidence="4" type="ORF">ENT17_00235</name>
</gene>
<dbReference type="Pfam" id="PF01476">
    <property type="entry name" value="LysM"/>
    <property type="match status" value="1"/>
</dbReference>
<feature type="domain" description="LysM" evidence="3">
    <location>
        <begin position="75"/>
        <end position="119"/>
    </location>
</feature>
<reference evidence="4" key="1">
    <citation type="journal article" date="2020" name="mSystems">
        <title>Genome- and Community-Level Interaction Insights into Carbon Utilization and Element Cycling Functions of Hydrothermarchaeota in Hydrothermal Sediment.</title>
        <authorList>
            <person name="Zhou Z."/>
            <person name="Liu Y."/>
            <person name="Xu W."/>
            <person name="Pan J."/>
            <person name="Luo Z.H."/>
            <person name="Li M."/>
        </authorList>
    </citation>
    <scope>NUCLEOTIDE SEQUENCE [LARGE SCALE GENOMIC DNA]</scope>
    <source>
        <strain evidence="4">SpSt-556</strain>
    </source>
</reference>
<dbReference type="PANTHER" id="PTHR33734:SF22">
    <property type="entry name" value="MEMBRANE-BOUND LYTIC MUREIN TRANSGLYCOSYLASE D"/>
    <property type="match status" value="1"/>
</dbReference>
<dbReference type="PROSITE" id="PS51782">
    <property type="entry name" value="LYSM"/>
    <property type="match status" value="1"/>
</dbReference>
<feature type="transmembrane region" description="Helical" evidence="2">
    <location>
        <begin position="182"/>
        <end position="202"/>
    </location>
</feature>
<dbReference type="Gene3D" id="3.10.350.10">
    <property type="entry name" value="LysM domain"/>
    <property type="match status" value="1"/>
</dbReference>
<accession>A0A7C4Q0M8</accession>
<proteinExistence type="predicted"/>
<keyword evidence="2" id="KW-0472">Membrane</keyword>
<feature type="compositionally biased region" description="Low complexity" evidence="1">
    <location>
        <begin position="141"/>
        <end position="151"/>
    </location>
</feature>
<keyword evidence="2" id="KW-1133">Transmembrane helix</keyword>
<evidence type="ECO:0000256" key="2">
    <source>
        <dbReference type="SAM" id="Phobius"/>
    </source>
</evidence>
<dbReference type="InterPro" id="IPR036779">
    <property type="entry name" value="LysM_dom_sf"/>
</dbReference>
<name>A0A7C4Q0M8_9CHLR</name>
<dbReference type="EMBL" id="DSXR01000005">
    <property type="protein sequence ID" value="HGS86028.1"/>
    <property type="molecule type" value="Genomic_DNA"/>
</dbReference>
<dbReference type="CDD" id="cd00118">
    <property type="entry name" value="LysM"/>
    <property type="match status" value="1"/>
</dbReference>
<evidence type="ECO:0000259" key="3">
    <source>
        <dbReference type="PROSITE" id="PS51782"/>
    </source>
</evidence>
<evidence type="ECO:0000313" key="4">
    <source>
        <dbReference type="EMBL" id="HGS86028.1"/>
    </source>
</evidence>
<protein>
    <submittedName>
        <fullName evidence="4">LysM domain-containing protein</fullName>
    </submittedName>
</protein>
<dbReference type="GO" id="GO:0008932">
    <property type="term" value="F:lytic endotransglycosylase activity"/>
    <property type="evidence" value="ECO:0007669"/>
    <property type="project" value="TreeGrafter"/>
</dbReference>
<dbReference type="SMART" id="SM00257">
    <property type="entry name" value="LysM"/>
    <property type="match status" value="1"/>
</dbReference>
<keyword evidence="2" id="KW-0812">Transmembrane</keyword>
<feature type="region of interest" description="Disordered" evidence="1">
    <location>
        <begin position="123"/>
        <end position="151"/>
    </location>
</feature>
<dbReference type="SUPFAM" id="SSF54106">
    <property type="entry name" value="LysM domain"/>
    <property type="match status" value="1"/>
</dbReference>
<dbReference type="InterPro" id="IPR018392">
    <property type="entry name" value="LysM"/>
</dbReference>
<dbReference type="AlphaFoldDB" id="A0A7C4Q0M8"/>
<dbReference type="PANTHER" id="PTHR33734">
    <property type="entry name" value="LYSM DOMAIN-CONTAINING GPI-ANCHORED PROTEIN 2"/>
    <property type="match status" value="1"/>
</dbReference>
<sequence>MRRFFIGITLGYCLLLSISSGGWQPLHPVQAAAGSIPYGIAPPDNQRAADPLQIGTTLPVIQPVVTATPNPDGSVIHKVESGQSLWSIAIAYGVTIAQILEWNGLGADAVLLVGETLVVRPSSTPTISPTPSLSPIPPTRTPSRTPTPVTPTLTFTVTPTLTATPAPLIDWQPPAWMNQETLGIGLILISGAGLIFVLFAAFRRK</sequence>